<reference evidence="1" key="1">
    <citation type="journal article" date="2021" name="Genome Biol. Evol.">
        <title>A High-Quality Reference Genome for a Parasitic Bivalve with Doubly Uniparental Inheritance (Bivalvia: Unionida).</title>
        <authorList>
            <person name="Smith C.H."/>
        </authorList>
    </citation>
    <scope>NUCLEOTIDE SEQUENCE</scope>
    <source>
        <strain evidence="1">CHS0354</strain>
    </source>
</reference>
<dbReference type="AlphaFoldDB" id="A0AAE0SIK8"/>
<comment type="caution">
    <text evidence="1">The sequence shown here is derived from an EMBL/GenBank/DDBJ whole genome shotgun (WGS) entry which is preliminary data.</text>
</comment>
<organism evidence="1 2">
    <name type="scientific">Potamilus streckersoni</name>
    <dbReference type="NCBI Taxonomy" id="2493646"/>
    <lineage>
        <taxon>Eukaryota</taxon>
        <taxon>Metazoa</taxon>
        <taxon>Spiralia</taxon>
        <taxon>Lophotrochozoa</taxon>
        <taxon>Mollusca</taxon>
        <taxon>Bivalvia</taxon>
        <taxon>Autobranchia</taxon>
        <taxon>Heteroconchia</taxon>
        <taxon>Palaeoheterodonta</taxon>
        <taxon>Unionida</taxon>
        <taxon>Unionoidea</taxon>
        <taxon>Unionidae</taxon>
        <taxon>Ambleminae</taxon>
        <taxon>Lampsilini</taxon>
        <taxon>Potamilus</taxon>
    </lineage>
</organism>
<reference evidence="1" key="2">
    <citation type="journal article" date="2021" name="Genome Biol. Evol.">
        <title>Developing a high-quality reference genome for a parasitic bivalve with doubly uniparental inheritance (Bivalvia: Unionida).</title>
        <authorList>
            <person name="Smith C.H."/>
        </authorList>
    </citation>
    <scope>NUCLEOTIDE SEQUENCE</scope>
    <source>
        <strain evidence="1">CHS0354</strain>
        <tissue evidence="1">Mantle</tissue>
    </source>
</reference>
<keyword evidence="2" id="KW-1185">Reference proteome</keyword>
<reference evidence="1" key="3">
    <citation type="submission" date="2023-05" db="EMBL/GenBank/DDBJ databases">
        <authorList>
            <person name="Smith C.H."/>
        </authorList>
    </citation>
    <scope>NUCLEOTIDE SEQUENCE</scope>
    <source>
        <strain evidence="1">CHS0354</strain>
        <tissue evidence="1">Mantle</tissue>
    </source>
</reference>
<protein>
    <submittedName>
        <fullName evidence="1">Uncharacterized protein</fullName>
    </submittedName>
</protein>
<proteinExistence type="predicted"/>
<evidence type="ECO:0000313" key="2">
    <source>
        <dbReference type="Proteomes" id="UP001195483"/>
    </source>
</evidence>
<accession>A0AAE0SIK8</accession>
<gene>
    <name evidence="1" type="ORF">CHS0354_018839</name>
</gene>
<name>A0AAE0SIK8_9BIVA</name>
<sequence>MEENRSSEPDPCIFSNHKNLTNDGGRSTRCGKIGTRCDHYIDTHWYRTPDATIASVCPDLLHCGVTYPVWMNVTLDKSALINVGTLPKKAEGIVNRTGCMVTGLSPNECCPVNTTNTISVKNCSTFFVYYLERRIGCDEGYCFGSSVIQGQNLNGHIPSTLFEDSPAP</sequence>
<dbReference type="Proteomes" id="UP001195483">
    <property type="component" value="Unassembled WGS sequence"/>
</dbReference>
<evidence type="ECO:0000313" key="1">
    <source>
        <dbReference type="EMBL" id="KAK3592572.1"/>
    </source>
</evidence>
<dbReference type="EMBL" id="JAEAOA010001154">
    <property type="protein sequence ID" value="KAK3592572.1"/>
    <property type="molecule type" value="Genomic_DNA"/>
</dbReference>